<dbReference type="OrthoDB" id="9787933at2"/>
<organism evidence="2 3">
    <name type="scientific">Aquicella siphonis</name>
    <dbReference type="NCBI Taxonomy" id="254247"/>
    <lineage>
        <taxon>Bacteria</taxon>
        <taxon>Pseudomonadati</taxon>
        <taxon>Pseudomonadota</taxon>
        <taxon>Gammaproteobacteria</taxon>
        <taxon>Legionellales</taxon>
        <taxon>Coxiellaceae</taxon>
        <taxon>Aquicella</taxon>
    </lineage>
</organism>
<accession>A0A5E4PKA8</accession>
<dbReference type="InterPro" id="IPR002925">
    <property type="entry name" value="Dienelactn_hydro"/>
</dbReference>
<dbReference type="EMBL" id="LR699119">
    <property type="protein sequence ID" value="VVC76676.1"/>
    <property type="molecule type" value="Genomic_DNA"/>
</dbReference>
<dbReference type="InterPro" id="IPR050261">
    <property type="entry name" value="FrsA_esterase"/>
</dbReference>
<dbReference type="PANTHER" id="PTHR22946">
    <property type="entry name" value="DIENELACTONE HYDROLASE DOMAIN-CONTAINING PROTEIN-RELATED"/>
    <property type="match status" value="1"/>
</dbReference>
<dbReference type="PANTHER" id="PTHR22946:SF0">
    <property type="entry name" value="DIENELACTONE HYDROLASE DOMAIN-CONTAINING PROTEIN"/>
    <property type="match status" value="1"/>
</dbReference>
<dbReference type="RefSeq" id="WP_148339982.1">
    <property type="nucleotide sequence ID" value="NZ_LR699119.1"/>
</dbReference>
<proteinExistence type="predicted"/>
<name>A0A5E4PKA8_9COXI</name>
<feature type="domain" description="Dienelactone hydrolase" evidence="1">
    <location>
        <begin position="17"/>
        <end position="236"/>
    </location>
</feature>
<sequence length="244" mass="27097">MLQKLKIDYLDGDVLLEGYYAYDDSIKERRPVVLVAHDWSGKNEFSCHKADQLAELGYVGFALDMYGKGKAGNTKDEKAALMAPLIEDRVKLQRRILAALETVKKLDHTASGQIGAIGFCFGGLCVLDLARSGADVKGVVSFHGLLHAPEHTAEHRIRAKVLALHGFDDPMVTPDKVLAFGQEMTYAKVDWQLHVYGNAMHAFTNPQANDPDFGTVYEKNADMRSWTAMRSFFKEVFGSEPDSI</sequence>
<gene>
    <name evidence="2" type="ORF">AQUSIP_20000</name>
</gene>
<evidence type="ECO:0000313" key="3">
    <source>
        <dbReference type="Proteomes" id="UP000324194"/>
    </source>
</evidence>
<reference evidence="2 3" key="1">
    <citation type="submission" date="2019-08" db="EMBL/GenBank/DDBJ databases">
        <authorList>
            <person name="Guy L."/>
        </authorList>
    </citation>
    <scope>NUCLEOTIDE SEQUENCE [LARGE SCALE GENOMIC DNA]</scope>
    <source>
        <strain evidence="2 3">SGT-108</strain>
    </source>
</reference>
<dbReference type="InterPro" id="IPR029058">
    <property type="entry name" value="AB_hydrolase_fold"/>
</dbReference>
<protein>
    <recommendedName>
        <fullName evidence="1">Dienelactone hydrolase domain-containing protein</fullName>
    </recommendedName>
</protein>
<dbReference type="SUPFAM" id="SSF53474">
    <property type="entry name" value="alpha/beta-Hydrolases"/>
    <property type="match status" value="1"/>
</dbReference>
<dbReference type="Pfam" id="PF01738">
    <property type="entry name" value="DLH"/>
    <property type="match status" value="1"/>
</dbReference>
<dbReference type="GO" id="GO:0016787">
    <property type="term" value="F:hydrolase activity"/>
    <property type="evidence" value="ECO:0007669"/>
    <property type="project" value="InterPro"/>
</dbReference>
<dbReference type="Gene3D" id="3.40.50.1820">
    <property type="entry name" value="alpha/beta hydrolase"/>
    <property type="match status" value="1"/>
</dbReference>
<dbReference type="KEGG" id="asip:AQUSIP_20000"/>
<dbReference type="AlphaFoldDB" id="A0A5E4PKA8"/>
<keyword evidence="3" id="KW-1185">Reference proteome</keyword>
<dbReference type="Proteomes" id="UP000324194">
    <property type="component" value="Chromosome 1"/>
</dbReference>
<evidence type="ECO:0000259" key="1">
    <source>
        <dbReference type="Pfam" id="PF01738"/>
    </source>
</evidence>
<evidence type="ECO:0000313" key="2">
    <source>
        <dbReference type="EMBL" id="VVC76676.1"/>
    </source>
</evidence>